<sequence>MRVLIARTTAPPCPAAGAAPAAARRRDQAASREALRRVLVLLGREPQVTGRTFPHRTVSLTHCPAGGGAAAVDDPVLPEVVGVGVDLETDRPLPRRAARYFCTADELAFVDALPPTDRSAQLLRLWTVKEALFKSDPENAHTALRRYQLPVPAAAGGVADRRGGTRRLAFVYASRRWGAEQLSVALALTPQADRSADRSTHRSQVSRPVDIAARVAAAHPDAPGRPWAGTPLVGLAGLVVDLPAAGPLRLPPRLQPLRTVAELTEFLDPQLLPF</sequence>
<dbReference type="GO" id="GO:0000287">
    <property type="term" value="F:magnesium ion binding"/>
    <property type="evidence" value="ECO:0007669"/>
    <property type="project" value="InterPro"/>
</dbReference>
<reference evidence="3" key="1">
    <citation type="submission" date="2020-08" db="EMBL/GenBank/DDBJ databases">
        <title>A bifunctional nitrone conjugated secondary metabolite targeting the ribosome.</title>
        <authorList>
            <person name="Limbrick E.M."/>
            <person name="Graf M."/>
            <person name="Derewacz D.K."/>
            <person name="Nguyen F."/>
            <person name="Spraggins J.M."/>
            <person name="Wieland M."/>
            <person name="Ynigez-Gutierrez A.E."/>
            <person name="Reisman B.J."/>
            <person name="Zinshteyn B."/>
            <person name="McCulloch K."/>
            <person name="Iverson T.M."/>
            <person name="Green R."/>
            <person name="Wilson D.N."/>
            <person name="Bachmann B.O."/>
        </authorList>
    </citation>
    <scope>NUCLEOTIDE SEQUENCE</scope>
    <source>
        <strain evidence="3">Africana</strain>
    </source>
</reference>
<dbReference type="SUPFAM" id="SSF56214">
    <property type="entry name" value="4'-phosphopantetheinyl transferase"/>
    <property type="match status" value="1"/>
</dbReference>
<dbReference type="InterPro" id="IPR008278">
    <property type="entry name" value="4-PPantetheinyl_Trfase_dom"/>
</dbReference>
<organism evidence="3">
    <name type="scientific">Micromonospora carbonacea</name>
    <dbReference type="NCBI Taxonomy" id="47853"/>
    <lineage>
        <taxon>Bacteria</taxon>
        <taxon>Bacillati</taxon>
        <taxon>Actinomycetota</taxon>
        <taxon>Actinomycetes</taxon>
        <taxon>Micromonosporales</taxon>
        <taxon>Micromonosporaceae</taxon>
        <taxon>Micromonospora</taxon>
    </lineage>
</organism>
<dbReference type="GO" id="GO:0008897">
    <property type="term" value="F:holo-[acyl-carrier-protein] synthase activity"/>
    <property type="evidence" value="ECO:0007669"/>
    <property type="project" value="InterPro"/>
</dbReference>
<dbReference type="AlphaFoldDB" id="A0A7D6GT34"/>
<dbReference type="Gene3D" id="3.90.470.20">
    <property type="entry name" value="4'-phosphopantetheinyl transferase domain"/>
    <property type="match status" value="1"/>
</dbReference>
<protein>
    <submittedName>
        <fullName evidence="3">4-phosphopantetheinyl transferase family protein</fullName>
    </submittedName>
</protein>
<feature type="domain" description="4'-phosphopantetheinyl transferase" evidence="2">
    <location>
        <begin position="82"/>
        <end position="136"/>
    </location>
</feature>
<proteinExistence type="predicted"/>
<name>A0A7D6GT34_9ACTN</name>
<dbReference type="Pfam" id="PF01648">
    <property type="entry name" value="ACPS"/>
    <property type="match status" value="1"/>
</dbReference>
<evidence type="ECO:0000256" key="1">
    <source>
        <dbReference type="ARBA" id="ARBA00022679"/>
    </source>
</evidence>
<dbReference type="InterPro" id="IPR037143">
    <property type="entry name" value="4-PPantetheinyl_Trfase_dom_sf"/>
</dbReference>
<evidence type="ECO:0000259" key="2">
    <source>
        <dbReference type="Pfam" id="PF01648"/>
    </source>
</evidence>
<dbReference type="EMBL" id="CP058905">
    <property type="protein sequence ID" value="QLK00972.1"/>
    <property type="molecule type" value="Genomic_DNA"/>
</dbReference>
<evidence type="ECO:0000313" key="3">
    <source>
        <dbReference type="EMBL" id="QLK00972.1"/>
    </source>
</evidence>
<gene>
    <name evidence="3" type="ORF">HZU44_13850</name>
</gene>
<keyword evidence="1 3" id="KW-0808">Transferase</keyword>
<accession>A0A7D6GT34</accession>